<comment type="caution">
    <text evidence="2">The sequence shown here is derived from an EMBL/GenBank/DDBJ whole genome shotgun (WGS) entry which is preliminary data.</text>
</comment>
<evidence type="ECO:0000313" key="3">
    <source>
        <dbReference type="Proteomes" id="UP000037035"/>
    </source>
</evidence>
<sequence length="226" mass="24260">MADPGESKGWELIVFSGDPNFIKRQFGGNVPHSCEKATNTNSDDVTQAQPKPEVAINRFVCDVVSCGENNVPNYLGNSKIKEGPAHNTRSQAGTSLRGRGSLRTLHNTGRSVTGCSLRRISKKKSAGGKANKNVRAGDTNQLDHITKGMVAFLLYSNRQTEGEREDSHFGPPMTGVNAGQWAHPVAHTAKKKWCKLACNPHGGASQSSGPVVGRCCARGNIFYIVS</sequence>
<gene>
    <name evidence="2" type="ORF">VP01_4496g3</name>
</gene>
<evidence type="ECO:0000313" key="2">
    <source>
        <dbReference type="EMBL" id="KNZ50312.1"/>
    </source>
</evidence>
<dbReference type="AlphaFoldDB" id="A0A0L6UPZ4"/>
<dbReference type="EMBL" id="LAVV01009608">
    <property type="protein sequence ID" value="KNZ50312.1"/>
    <property type="molecule type" value="Genomic_DNA"/>
</dbReference>
<protein>
    <submittedName>
        <fullName evidence="2">Uncharacterized protein</fullName>
    </submittedName>
</protein>
<keyword evidence="3" id="KW-1185">Reference proteome</keyword>
<name>A0A0L6UPZ4_9BASI</name>
<organism evidence="2 3">
    <name type="scientific">Puccinia sorghi</name>
    <dbReference type="NCBI Taxonomy" id="27349"/>
    <lineage>
        <taxon>Eukaryota</taxon>
        <taxon>Fungi</taxon>
        <taxon>Dikarya</taxon>
        <taxon>Basidiomycota</taxon>
        <taxon>Pucciniomycotina</taxon>
        <taxon>Pucciniomycetes</taxon>
        <taxon>Pucciniales</taxon>
        <taxon>Pucciniaceae</taxon>
        <taxon>Puccinia</taxon>
    </lineage>
</organism>
<feature type="region of interest" description="Disordered" evidence="1">
    <location>
        <begin position="77"/>
        <end position="109"/>
    </location>
</feature>
<accession>A0A0L6UPZ4</accession>
<dbReference type="VEuPathDB" id="FungiDB:VP01_4496g3"/>
<dbReference type="Proteomes" id="UP000037035">
    <property type="component" value="Unassembled WGS sequence"/>
</dbReference>
<evidence type="ECO:0000256" key="1">
    <source>
        <dbReference type="SAM" id="MobiDB-lite"/>
    </source>
</evidence>
<reference evidence="2 3" key="1">
    <citation type="submission" date="2015-08" db="EMBL/GenBank/DDBJ databases">
        <title>Next Generation Sequencing and Analysis of the Genome of Puccinia sorghi L Schw, the Causal Agent of Maize Common Rust.</title>
        <authorList>
            <person name="Rochi L."/>
            <person name="Burguener G."/>
            <person name="Darino M."/>
            <person name="Turjanski A."/>
            <person name="Kreff E."/>
            <person name="Dieguez M.J."/>
            <person name="Sacco F."/>
        </authorList>
    </citation>
    <scope>NUCLEOTIDE SEQUENCE [LARGE SCALE GENOMIC DNA]</scope>
    <source>
        <strain evidence="2 3">RO10H11247</strain>
    </source>
</reference>
<proteinExistence type="predicted"/>